<dbReference type="EMBL" id="QKVK01000001">
    <property type="protein sequence ID" value="PZF78811.1"/>
    <property type="molecule type" value="Genomic_DNA"/>
</dbReference>
<dbReference type="InterPro" id="IPR051257">
    <property type="entry name" value="Diverse_CBS-Domain"/>
</dbReference>
<dbReference type="PANTHER" id="PTHR43080:SF2">
    <property type="entry name" value="CBS DOMAIN-CONTAINING PROTEIN"/>
    <property type="match status" value="1"/>
</dbReference>
<name>A0A2W2AUB0_9HYPH</name>
<dbReference type="PANTHER" id="PTHR43080">
    <property type="entry name" value="CBS DOMAIN-CONTAINING PROTEIN CBSX3, MITOCHONDRIAL"/>
    <property type="match status" value="1"/>
</dbReference>
<dbReference type="InterPro" id="IPR046342">
    <property type="entry name" value="CBS_dom_sf"/>
</dbReference>
<dbReference type="Gene3D" id="3.10.580.10">
    <property type="entry name" value="CBS-domain"/>
    <property type="match status" value="1"/>
</dbReference>
<dbReference type="PROSITE" id="PS51371">
    <property type="entry name" value="CBS"/>
    <property type="match status" value="2"/>
</dbReference>
<evidence type="ECO:0000259" key="3">
    <source>
        <dbReference type="PROSITE" id="PS51371"/>
    </source>
</evidence>
<reference evidence="5" key="1">
    <citation type="submission" date="2018-06" db="EMBL/GenBank/DDBJ databases">
        <title>Aestuariibacter litoralis strain KCTC 52945T.</title>
        <authorList>
            <person name="Li X."/>
            <person name="Salam N."/>
            <person name="Li J.-L."/>
            <person name="Chen Y.-M."/>
            <person name="Yang Z.-W."/>
            <person name="Zhang L.-Y."/>
            <person name="Han M.-X."/>
            <person name="Xiao M."/>
            <person name="Li W.-J."/>
        </authorList>
    </citation>
    <scope>NUCLEOTIDE SEQUENCE [LARGE SCALE GENOMIC DNA]</scope>
    <source>
        <strain evidence="5">KCTC 52945</strain>
    </source>
</reference>
<organism evidence="4 5">
    <name type="scientific">Aestuariivirga litoralis</name>
    <dbReference type="NCBI Taxonomy" id="2650924"/>
    <lineage>
        <taxon>Bacteria</taxon>
        <taxon>Pseudomonadati</taxon>
        <taxon>Pseudomonadota</taxon>
        <taxon>Alphaproteobacteria</taxon>
        <taxon>Hyphomicrobiales</taxon>
        <taxon>Aestuariivirgaceae</taxon>
        <taxon>Aestuariivirga</taxon>
    </lineage>
</organism>
<feature type="domain" description="CBS" evidence="3">
    <location>
        <begin position="29"/>
        <end position="89"/>
    </location>
</feature>
<evidence type="ECO:0000313" key="4">
    <source>
        <dbReference type="EMBL" id="PZF78811.1"/>
    </source>
</evidence>
<gene>
    <name evidence="4" type="ORF">DK847_03170</name>
</gene>
<evidence type="ECO:0000313" key="5">
    <source>
        <dbReference type="Proteomes" id="UP000248795"/>
    </source>
</evidence>
<dbReference type="SMART" id="SM00116">
    <property type="entry name" value="CBS"/>
    <property type="match status" value="2"/>
</dbReference>
<keyword evidence="1 2" id="KW-0129">CBS domain</keyword>
<dbReference type="Pfam" id="PF00571">
    <property type="entry name" value="CBS"/>
    <property type="match status" value="2"/>
</dbReference>
<sequence>MPCALDGGSEANPAAAIRVRQHIMTVARIIKDKVGKVITAAPDDSILSLAGRLARHHIGALVVQDRAGAIAGMIAEGDVIRAVASGQACDAGVTAQDIMRPCVLTCTPDTTESELLDIMTDNHVHHLPVISNGRLAGIVSLGDVVRLRREKIREMLADLERLADEGRFTANLKHHRTAKAPSLLARAI</sequence>
<dbReference type="InterPro" id="IPR000644">
    <property type="entry name" value="CBS_dom"/>
</dbReference>
<dbReference type="SUPFAM" id="SSF54631">
    <property type="entry name" value="CBS-domain pair"/>
    <property type="match status" value="1"/>
</dbReference>
<dbReference type="AlphaFoldDB" id="A0A2W2AUB0"/>
<keyword evidence="5" id="KW-1185">Reference proteome</keyword>
<accession>A0A2W2AUB0</accession>
<dbReference type="Proteomes" id="UP000248795">
    <property type="component" value="Unassembled WGS sequence"/>
</dbReference>
<proteinExistence type="predicted"/>
<evidence type="ECO:0000256" key="2">
    <source>
        <dbReference type="PROSITE-ProRule" id="PRU00703"/>
    </source>
</evidence>
<feature type="domain" description="CBS" evidence="3">
    <location>
        <begin position="99"/>
        <end position="155"/>
    </location>
</feature>
<comment type="caution">
    <text evidence="4">The sequence shown here is derived from an EMBL/GenBank/DDBJ whole genome shotgun (WGS) entry which is preliminary data.</text>
</comment>
<evidence type="ECO:0000256" key="1">
    <source>
        <dbReference type="ARBA" id="ARBA00023122"/>
    </source>
</evidence>
<protein>
    <recommendedName>
        <fullName evidence="3">CBS domain-containing protein</fullName>
    </recommendedName>
</protein>